<dbReference type="InterPro" id="IPR007318">
    <property type="entry name" value="Phopholipid_MeTrfase"/>
</dbReference>
<evidence type="ECO:0000256" key="5">
    <source>
        <dbReference type="SAM" id="Phobius"/>
    </source>
</evidence>
<feature type="transmembrane region" description="Helical" evidence="5">
    <location>
        <begin position="32"/>
        <end position="52"/>
    </location>
</feature>
<dbReference type="Proteomes" id="UP000294325">
    <property type="component" value="Chromosome"/>
</dbReference>
<reference evidence="6 7" key="1">
    <citation type="submission" date="2019-03" db="EMBL/GenBank/DDBJ databases">
        <title>The genome sequence of Nitrosococcus wardiae strain D1FHST reveals the archetypal metabolic capacity of ammonia-oxidizing Gammaproteobacteria.</title>
        <authorList>
            <person name="Wang L."/>
            <person name="Lim C.K."/>
            <person name="Hanson T.E."/>
            <person name="Dang H."/>
            <person name="Klotz M.G."/>
        </authorList>
    </citation>
    <scope>NUCLEOTIDE SEQUENCE [LARGE SCALE GENOMIC DNA]</scope>
    <source>
        <strain evidence="6 7">D1FHS</strain>
    </source>
</reference>
<dbReference type="PANTHER" id="PTHR43847:SF1">
    <property type="entry name" value="BLL3993 PROTEIN"/>
    <property type="match status" value="1"/>
</dbReference>
<evidence type="ECO:0000256" key="2">
    <source>
        <dbReference type="ARBA" id="ARBA00022692"/>
    </source>
</evidence>
<dbReference type="GO" id="GO:0032259">
    <property type="term" value="P:methylation"/>
    <property type="evidence" value="ECO:0007669"/>
    <property type="project" value="UniProtKB-KW"/>
</dbReference>
<dbReference type="Gene3D" id="1.20.120.1630">
    <property type="match status" value="1"/>
</dbReference>
<feature type="transmembrane region" description="Helical" evidence="5">
    <location>
        <begin position="6"/>
        <end position="25"/>
    </location>
</feature>
<feature type="transmembrane region" description="Helical" evidence="5">
    <location>
        <begin position="99"/>
        <end position="116"/>
    </location>
</feature>
<evidence type="ECO:0000256" key="3">
    <source>
        <dbReference type="ARBA" id="ARBA00022989"/>
    </source>
</evidence>
<comment type="subcellular location">
    <subcellularLocation>
        <location evidence="1">Endomembrane system</location>
        <topology evidence="1">Multi-pass membrane protein</topology>
    </subcellularLocation>
</comment>
<evidence type="ECO:0000256" key="1">
    <source>
        <dbReference type="ARBA" id="ARBA00004127"/>
    </source>
</evidence>
<dbReference type="AlphaFoldDB" id="A0A4P7C1S3"/>
<dbReference type="Pfam" id="PF04191">
    <property type="entry name" value="PEMT"/>
    <property type="match status" value="1"/>
</dbReference>
<keyword evidence="4 5" id="KW-0472">Membrane</keyword>
<sequence length="147" mass="17213">MNIKLMGYFLVTLQFVAIILCYFPFALADRNFTSSLFLVTIGLVAGIITLYFNRLNNFNIHPEIKHNANLITHGPYKYIRHPMYTSLCIVMLGITTYNFHYLNFIGLTMLVIVLIAKSHIEEILLKNYFPEYLDYIARTKKFIPFIF</sequence>
<keyword evidence="6" id="KW-0808">Transferase</keyword>
<protein>
    <submittedName>
        <fullName evidence="6">Isoprenylcysteine carboxylmethyltransferase family protein</fullName>
    </submittedName>
</protein>
<evidence type="ECO:0000313" key="6">
    <source>
        <dbReference type="EMBL" id="QBQ55597.1"/>
    </source>
</evidence>
<accession>A0A4P7C1S3</accession>
<organism evidence="6 7">
    <name type="scientific">Nitrosococcus wardiae</name>
    <dbReference type="NCBI Taxonomy" id="1814290"/>
    <lineage>
        <taxon>Bacteria</taxon>
        <taxon>Pseudomonadati</taxon>
        <taxon>Pseudomonadota</taxon>
        <taxon>Gammaproteobacteria</taxon>
        <taxon>Chromatiales</taxon>
        <taxon>Chromatiaceae</taxon>
        <taxon>Nitrosococcus</taxon>
    </lineage>
</organism>
<gene>
    <name evidence="6" type="ORF">E3U44_14565</name>
</gene>
<dbReference type="GO" id="GO:0008168">
    <property type="term" value="F:methyltransferase activity"/>
    <property type="evidence" value="ECO:0007669"/>
    <property type="project" value="UniProtKB-KW"/>
</dbReference>
<keyword evidence="6" id="KW-0489">Methyltransferase</keyword>
<dbReference type="OrthoDB" id="9789029at2"/>
<dbReference type="EMBL" id="CP038033">
    <property type="protein sequence ID" value="QBQ55597.1"/>
    <property type="molecule type" value="Genomic_DNA"/>
</dbReference>
<dbReference type="PANTHER" id="PTHR43847">
    <property type="entry name" value="BLL3993 PROTEIN"/>
    <property type="match status" value="1"/>
</dbReference>
<evidence type="ECO:0000313" key="7">
    <source>
        <dbReference type="Proteomes" id="UP000294325"/>
    </source>
</evidence>
<name>A0A4P7C1S3_9GAMM</name>
<dbReference type="InterPro" id="IPR052527">
    <property type="entry name" value="Metal_cation-efflux_comp"/>
</dbReference>
<keyword evidence="7" id="KW-1185">Reference proteome</keyword>
<keyword evidence="3 5" id="KW-1133">Transmembrane helix</keyword>
<proteinExistence type="predicted"/>
<dbReference type="KEGG" id="nwr:E3U44_14565"/>
<keyword evidence="2 5" id="KW-0812">Transmembrane</keyword>
<evidence type="ECO:0000256" key="4">
    <source>
        <dbReference type="ARBA" id="ARBA00023136"/>
    </source>
</evidence>
<dbReference type="GO" id="GO:0012505">
    <property type="term" value="C:endomembrane system"/>
    <property type="evidence" value="ECO:0007669"/>
    <property type="project" value="UniProtKB-SubCell"/>
</dbReference>